<keyword evidence="6" id="KW-0969">Cilium</keyword>
<dbReference type="Proteomes" id="UP001365846">
    <property type="component" value="Unassembled WGS sequence"/>
</dbReference>
<protein>
    <recommendedName>
        <fullName evidence="5">Flagellar P-ring protein</fullName>
    </recommendedName>
    <alternativeName>
        <fullName evidence="5">Basal body P-ring protein</fullName>
    </alternativeName>
</protein>
<keyword evidence="6" id="KW-0966">Cell projection</keyword>
<comment type="function">
    <text evidence="1 5">Assembles around the rod to form the L-ring and probably protects the motor/basal body from shearing forces during rotation.</text>
</comment>
<dbReference type="EMBL" id="JBBKZU010000003">
    <property type="protein sequence ID" value="MEJ8811064.1"/>
    <property type="molecule type" value="Genomic_DNA"/>
</dbReference>
<dbReference type="PANTHER" id="PTHR30381:SF0">
    <property type="entry name" value="FLAGELLAR P-RING PROTEIN"/>
    <property type="match status" value="1"/>
</dbReference>
<evidence type="ECO:0000313" key="6">
    <source>
        <dbReference type="EMBL" id="MEJ8811064.1"/>
    </source>
</evidence>
<keyword evidence="6" id="KW-0282">Flagellum</keyword>
<evidence type="ECO:0000256" key="2">
    <source>
        <dbReference type="ARBA" id="ARBA00004117"/>
    </source>
</evidence>
<dbReference type="PANTHER" id="PTHR30381">
    <property type="entry name" value="FLAGELLAR P-RING PERIPLASMIC PROTEIN FLGI"/>
    <property type="match status" value="1"/>
</dbReference>
<evidence type="ECO:0000256" key="4">
    <source>
        <dbReference type="ARBA" id="ARBA00023143"/>
    </source>
</evidence>
<comment type="similarity">
    <text evidence="5">Belongs to the FlgI family.</text>
</comment>
<sequence length="356" mass="36873">MAFSFLAPVHAERLKELATIQGVRDNALIGYGLMVGLDGTGDQTMQTPFTTQSLNNMLQQLGITMPQGVNMQLKNVAAVMVTATLPSFARPGQAIDVTVSSMGNAKSLRGGTLLMTPLKGVDGAVYAIAQGNMVVGGAGASANGSKVQINQLSSGRIPSGAIVERAVETVVGGEGALTVELTRSDFGTAQRAVEAINRQFGFGIAEAVDGRVIRVQAPESPQERVGFLARLEGLEVTPAQAVARVVINARTGSVVMNQAVRVSECAVAHGNLSVVINTQPVVSQPEAFSRGRTVESAQSEISVNQGSGALQMVRGSASLSDVIKGLNALGANPQDLVSILQAMKTAGALRAELEII</sequence>
<organism evidence="6 7">
    <name type="scientific">Variovorax ureilyticus</name>
    <dbReference type="NCBI Taxonomy" id="1836198"/>
    <lineage>
        <taxon>Bacteria</taxon>
        <taxon>Pseudomonadati</taxon>
        <taxon>Pseudomonadota</taxon>
        <taxon>Betaproteobacteria</taxon>
        <taxon>Burkholderiales</taxon>
        <taxon>Comamonadaceae</taxon>
        <taxon>Variovorax</taxon>
    </lineage>
</organism>
<keyword evidence="4 5" id="KW-0975">Bacterial flagellum</keyword>
<dbReference type="Pfam" id="PF02119">
    <property type="entry name" value="FlgI"/>
    <property type="match status" value="1"/>
</dbReference>
<evidence type="ECO:0000256" key="5">
    <source>
        <dbReference type="HAMAP-Rule" id="MF_00416"/>
    </source>
</evidence>
<dbReference type="NCBIfam" id="NF003676">
    <property type="entry name" value="PRK05303.1"/>
    <property type="match status" value="1"/>
</dbReference>
<reference evidence="6 7" key="1">
    <citation type="submission" date="2024-03" db="EMBL/GenBank/DDBJ databases">
        <title>Novel species of the genus Variovorax.</title>
        <authorList>
            <person name="Liu Q."/>
            <person name="Xin Y.-H."/>
        </authorList>
    </citation>
    <scope>NUCLEOTIDE SEQUENCE [LARGE SCALE GENOMIC DNA]</scope>
    <source>
        <strain evidence="6 7">KACC 18899</strain>
    </source>
</reference>
<gene>
    <name evidence="5" type="primary">flgI</name>
    <name evidence="6" type="ORF">WKW77_08280</name>
</gene>
<keyword evidence="7" id="KW-1185">Reference proteome</keyword>
<evidence type="ECO:0000256" key="3">
    <source>
        <dbReference type="ARBA" id="ARBA00022729"/>
    </source>
</evidence>
<keyword evidence="3" id="KW-0732">Signal</keyword>
<name>A0ABU8VBM9_9BURK</name>
<dbReference type="RefSeq" id="WP_340356378.1">
    <property type="nucleotide sequence ID" value="NZ_JBBKZU010000003.1"/>
</dbReference>
<comment type="subunit">
    <text evidence="5">The basal body constitutes a major portion of the flagellar organelle and consists of four rings (L,P,S, and M) mounted on a central rod.</text>
</comment>
<evidence type="ECO:0000313" key="7">
    <source>
        <dbReference type="Proteomes" id="UP001365846"/>
    </source>
</evidence>
<dbReference type="InterPro" id="IPR001782">
    <property type="entry name" value="Flag_FlgI"/>
</dbReference>
<dbReference type="PRINTS" id="PR01010">
    <property type="entry name" value="FLGPRINGFLGI"/>
</dbReference>
<comment type="subcellular location">
    <subcellularLocation>
        <location evidence="2 5">Bacterial flagellum basal body</location>
    </subcellularLocation>
</comment>
<proteinExistence type="inferred from homology"/>
<accession>A0ABU8VBM9</accession>
<dbReference type="HAMAP" id="MF_00416">
    <property type="entry name" value="FlgI"/>
    <property type="match status" value="1"/>
</dbReference>
<evidence type="ECO:0000256" key="1">
    <source>
        <dbReference type="ARBA" id="ARBA00002591"/>
    </source>
</evidence>
<comment type="caution">
    <text evidence="6">The sequence shown here is derived from an EMBL/GenBank/DDBJ whole genome shotgun (WGS) entry which is preliminary data.</text>
</comment>